<dbReference type="Gene3D" id="1.10.260.40">
    <property type="entry name" value="lambda repressor-like DNA-binding domains"/>
    <property type="match status" value="1"/>
</dbReference>
<evidence type="ECO:0000256" key="1">
    <source>
        <dbReference type="ARBA" id="ARBA00007227"/>
    </source>
</evidence>
<evidence type="ECO:0000256" key="2">
    <source>
        <dbReference type="ARBA" id="ARBA00023015"/>
    </source>
</evidence>
<reference evidence="6" key="1">
    <citation type="journal article" date="2014" name="Int. J. Syst. Evol. Microbiol.">
        <title>Complete genome sequence of Corynebacterium casei LMG S-19264T (=DSM 44701T), isolated from a smear-ripened cheese.</title>
        <authorList>
            <consortium name="US DOE Joint Genome Institute (JGI-PGF)"/>
            <person name="Walter F."/>
            <person name="Albersmeier A."/>
            <person name="Kalinowski J."/>
            <person name="Ruckert C."/>
        </authorList>
    </citation>
    <scope>NUCLEOTIDE SEQUENCE</scope>
    <source>
        <strain evidence="6">CGMCC 1.12921</strain>
    </source>
</reference>
<dbReference type="InterPro" id="IPR010982">
    <property type="entry name" value="Lambda_DNA-bd_dom_sf"/>
</dbReference>
<accession>A0A8J2V451</accession>
<dbReference type="GO" id="GO:0003700">
    <property type="term" value="F:DNA-binding transcription factor activity"/>
    <property type="evidence" value="ECO:0007669"/>
    <property type="project" value="TreeGrafter"/>
</dbReference>
<evidence type="ECO:0000259" key="5">
    <source>
        <dbReference type="PROSITE" id="PS50943"/>
    </source>
</evidence>
<dbReference type="AlphaFoldDB" id="A0A8J2V451"/>
<dbReference type="Pfam" id="PF01381">
    <property type="entry name" value="HTH_3"/>
    <property type="match status" value="1"/>
</dbReference>
<comment type="caution">
    <text evidence="6">The sequence shown here is derived from an EMBL/GenBank/DDBJ whole genome shotgun (WGS) entry which is preliminary data.</text>
</comment>
<dbReference type="InterPro" id="IPR026281">
    <property type="entry name" value="HTH_RamB"/>
</dbReference>
<dbReference type="SMART" id="SM00530">
    <property type="entry name" value="HTH_XRE"/>
    <property type="match status" value="1"/>
</dbReference>
<dbReference type="Proteomes" id="UP000613582">
    <property type="component" value="Unassembled WGS sequence"/>
</dbReference>
<dbReference type="GO" id="GO:0003677">
    <property type="term" value="F:DNA binding"/>
    <property type="evidence" value="ECO:0007669"/>
    <property type="project" value="UniProtKB-KW"/>
</dbReference>
<dbReference type="Pfam" id="PF09856">
    <property type="entry name" value="ScfRs"/>
    <property type="match status" value="1"/>
</dbReference>
<dbReference type="InterPro" id="IPR010359">
    <property type="entry name" value="IrrE_HExxH"/>
</dbReference>
<feature type="domain" description="HTH cro/C1-type" evidence="5">
    <location>
        <begin position="14"/>
        <end position="68"/>
    </location>
</feature>
<dbReference type="InterPro" id="IPR018653">
    <property type="entry name" value="ScfR_C"/>
</dbReference>
<dbReference type="SUPFAM" id="SSF47413">
    <property type="entry name" value="lambda repressor-like DNA-binding domains"/>
    <property type="match status" value="1"/>
</dbReference>
<comment type="similarity">
    <text evidence="1">Belongs to the short-chain fatty acyl-CoA assimilation regulator (ScfR) family.</text>
</comment>
<sequence length="479" mass="54323">MSTRKEKLLIGPRIRRLRTTLGLTQAQMAEDLDVSPSYINLIERNQRPISAKLLLTLAQVYDFDIAEVSSAGEAQTISELVDILRDPVLEAGSISKNEIEDAVNASPEIAKALVRMHSKYRELALRTYSEANPLSDRAKVEVLEESVRSVEAVREFVSEHRNYFQIIDEAAEALAKELNITTDRPNVTMTERLQQRHGLSVRIVPAEYMSDHLRFFDRHKRGIDLSEVLPQSGRRFQIAFQLGMLECREEIDALVRKAKLPDGDAIGLARVTLANYFAGALLMPYERFLKECEKTKYDVQLLAHRFGTSYEQTAHRLTTLQKPDARGIPFFFVRIDTAGNVSKRLSSGRFHFSKFGGACPLWNIHECFETPDKVRTQIIQMPDETTYFSIARTVSRPEGPYGQTATKVAIGLGCEIAYARRLVYAKEHNLEAYEPARIGVNCYLCDRPNCASRAHAPLNKKLTFDERARGISVYQFEES</sequence>
<dbReference type="InterPro" id="IPR050807">
    <property type="entry name" value="TransReg_Diox_bact_type"/>
</dbReference>
<reference evidence="6" key="2">
    <citation type="submission" date="2020-09" db="EMBL/GenBank/DDBJ databases">
        <authorList>
            <person name="Sun Q."/>
            <person name="Zhou Y."/>
        </authorList>
    </citation>
    <scope>NUCLEOTIDE SEQUENCE</scope>
    <source>
        <strain evidence="6">CGMCC 1.12921</strain>
    </source>
</reference>
<gene>
    <name evidence="6" type="ORF">GCM10011342_09420</name>
</gene>
<protein>
    <submittedName>
        <fullName evidence="6">Transcriptional regulator</fullName>
    </submittedName>
</protein>
<dbReference type="Pfam" id="PF06114">
    <property type="entry name" value="Peptidase_M78"/>
    <property type="match status" value="1"/>
</dbReference>
<dbReference type="PANTHER" id="PTHR46797">
    <property type="entry name" value="HTH-TYPE TRANSCRIPTIONAL REGULATOR"/>
    <property type="match status" value="1"/>
</dbReference>
<dbReference type="InterPro" id="IPR001387">
    <property type="entry name" value="Cro/C1-type_HTH"/>
</dbReference>
<dbReference type="RefSeq" id="WP_188160121.1">
    <property type="nucleotide sequence ID" value="NZ_BMGH01000001.1"/>
</dbReference>
<keyword evidence="3" id="KW-0238">DNA-binding</keyword>
<organism evidence="6 7">
    <name type="scientific">Aquisalinus flavus</name>
    <dbReference type="NCBI Taxonomy" id="1526572"/>
    <lineage>
        <taxon>Bacteria</taxon>
        <taxon>Pseudomonadati</taxon>
        <taxon>Pseudomonadota</taxon>
        <taxon>Alphaproteobacteria</taxon>
        <taxon>Parvularculales</taxon>
        <taxon>Parvularculaceae</taxon>
        <taxon>Aquisalinus</taxon>
    </lineage>
</organism>
<keyword evidence="7" id="KW-1185">Reference proteome</keyword>
<dbReference type="PROSITE" id="PS50943">
    <property type="entry name" value="HTH_CROC1"/>
    <property type="match status" value="1"/>
</dbReference>
<dbReference type="PIRSF" id="PIRSF019251">
    <property type="entry name" value="Rv0465c"/>
    <property type="match status" value="1"/>
</dbReference>
<evidence type="ECO:0000313" key="7">
    <source>
        <dbReference type="Proteomes" id="UP000613582"/>
    </source>
</evidence>
<dbReference type="PANTHER" id="PTHR46797:SF23">
    <property type="entry name" value="HTH-TYPE TRANSCRIPTIONAL REGULATOR SUTR"/>
    <property type="match status" value="1"/>
</dbReference>
<dbReference type="EMBL" id="BMGH01000001">
    <property type="protein sequence ID" value="GGD02517.1"/>
    <property type="molecule type" value="Genomic_DNA"/>
</dbReference>
<keyword evidence="2" id="KW-0805">Transcription regulation</keyword>
<dbReference type="GO" id="GO:0005829">
    <property type="term" value="C:cytosol"/>
    <property type="evidence" value="ECO:0007669"/>
    <property type="project" value="TreeGrafter"/>
</dbReference>
<evidence type="ECO:0000313" key="6">
    <source>
        <dbReference type="EMBL" id="GGD02517.1"/>
    </source>
</evidence>
<evidence type="ECO:0000256" key="4">
    <source>
        <dbReference type="ARBA" id="ARBA00023163"/>
    </source>
</evidence>
<keyword evidence="4" id="KW-0804">Transcription</keyword>
<evidence type="ECO:0000256" key="3">
    <source>
        <dbReference type="ARBA" id="ARBA00023125"/>
    </source>
</evidence>
<dbReference type="CDD" id="cd00093">
    <property type="entry name" value="HTH_XRE"/>
    <property type="match status" value="1"/>
</dbReference>
<proteinExistence type="inferred from homology"/>
<name>A0A8J2V451_9PROT</name>